<reference evidence="3" key="1">
    <citation type="submission" date="2016-10" db="EMBL/GenBank/DDBJ databases">
        <authorList>
            <person name="Varghese N."/>
            <person name="Submissions S."/>
        </authorList>
    </citation>
    <scope>NUCLEOTIDE SEQUENCE [LARGE SCALE GENOMIC DNA]</scope>
    <source>
        <strain evidence="3">IBRC-M 10655</strain>
    </source>
</reference>
<dbReference type="Proteomes" id="UP000199651">
    <property type="component" value="Unassembled WGS sequence"/>
</dbReference>
<keyword evidence="2" id="KW-0808">Transferase</keyword>
<accession>A0A1H0UZ40</accession>
<evidence type="ECO:0000259" key="1">
    <source>
        <dbReference type="Pfam" id="PF00156"/>
    </source>
</evidence>
<evidence type="ECO:0000313" key="3">
    <source>
        <dbReference type="Proteomes" id="UP000199651"/>
    </source>
</evidence>
<dbReference type="Pfam" id="PF00156">
    <property type="entry name" value="Pribosyltran"/>
    <property type="match status" value="1"/>
</dbReference>
<name>A0A1H0UZ40_9PSEU</name>
<feature type="domain" description="Phosphoribosyltransferase" evidence="1">
    <location>
        <begin position="38"/>
        <end position="137"/>
    </location>
</feature>
<evidence type="ECO:0000313" key="2">
    <source>
        <dbReference type="EMBL" id="SDP71353.1"/>
    </source>
</evidence>
<dbReference type="EMBL" id="FNJB01000012">
    <property type="protein sequence ID" value="SDP71353.1"/>
    <property type="molecule type" value="Genomic_DNA"/>
</dbReference>
<dbReference type="InterPro" id="IPR000836">
    <property type="entry name" value="PRTase_dom"/>
</dbReference>
<proteinExistence type="predicted"/>
<dbReference type="AlphaFoldDB" id="A0A1H0UZ40"/>
<keyword evidence="2" id="KW-0328">Glycosyltransferase</keyword>
<dbReference type="RefSeq" id="WP_166658077.1">
    <property type="nucleotide sequence ID" value="NZ_FNDV01000007.1"/>
</dbReference>
<dbReference type="GO" id="GO:0016757">
    <property type="term" value="F:glycosyltransferase activity"/>
    <property type="evidence" value="ECO:0007669"/>
    <property type="project" value="UniProtKB-KW"/>
</dbReference>
<dbReference type="InterPro" id="IPR029057">
    <property type="entry name" value="PRTase-like"/>
</dbReference>
<dbReference type="CDD" id="cd06223">
    <property type="entry name" value="PRTases_typeI"/>
    <property type="match status" value="1"/>
</dbReference>
<dbReference type="SUPFAM" id="SSF53271">
    <property type="entry name" value="PRTase-like"/>
    <property type="match status" value="1"/>
</dbReference>
<keyword evidence="3" id="KW-1185">Reference proteome</keyword>
<sequence length="175" mass="18498">MSTDLLRRGHFVFESGHHGDTWLDLDLLISDPRQARAEADRLAAILRYHPADAVVGPLDGGAFLAQWVAAALGLRFGYATRELVDGAPRYALPASIDLRGARVVVVDDAINLGSATEATVQALTEAGAHPVALASVFVCAPSGPAVGPRLGLPQVWLTEIHTRTWPAESCPTCVG</sequence>
<dbReference type="Gene3D" id="3.40.50.2020">
    <property type="match status" value="1"/>
</dbReference>
<dbReference type="STRING" id="504798.SAMN05421871_107245"/>
<organism evidence="2 3">
    <name type="scientific">Actinokineospora alba</name>
    <dbReference type="NCBI Taxonomy" id="504798"/>
    <lineage>
        <taxon>Bacteria</taxon>
        <taxon>Bacillati</taxon>
        <taxon>Actinomycetota</taxon>
        <taxon>Actinomycetes</taxon>
        <taxon>Pseudonocardiales</taxon>
        <taxon>Pseudonocardiaceae</taxon>
        <taxon>Actinokineospora</taxon>
    </lineage>
</organism>
<gene>
    <name evidence="2" type="ORF">SAMN05192558_112159</name>
</gene>
<protein>
    <submittedName>
        <fullName evidence="2">Orotate phosphoribosyltransferase</fullName>
    </submittedName>
</protein>